<dbReference type="FunFam" id="3.50.50.60:FF:000021">
    <property type="entry name" value="Ubiquinone biosynthesis monooxygenase COQ6"/>
    <property type="match status" value="1"/>
</dbReference>
<comment type="similarity">
    <text evidence="5">Belongs to the eukaryotic GSH synthase family.</text>
</comment>
<dbReference type="GO" id="GO:0120538">
    <property type="term" value="F:2-methoxy-6-polyprenolphenol 4-hydroxylase activity"/>
    <property type="evidence" value="ECO:0007669"/>
    <property type="project" value="UniProtKB-EC"/>
</dbReference>
<evidence type="ECO:0000256" key="7">
    <source>
        <dbReference type="ARBA" id="ARBA00022598"/>
    </source>
</evidence>
<keyword evidence="8 23" id="KW-0285">Flavoprotein</keyword>
<dbReference type="Gene3D" id="3.50.50.60">
    <property type="entry name" value="FAD/NAD(P)-binding domain"/>
    <property type="match status" value="2"/>
</dbReference>
<evidence type="ECO:0000256" key="1">
    <source>
        <dbReference type="ARBA" id="ARBA00001946"/>
    </source>
</evidence>
<dbReference type="FunFam" id="3.30.1490.50:FF:000001">
    <property type="entry name" value="Glutathione synthetase"/>
    <property type="match status" value="1"/>
</dbReference>
<dbReference type="Proteomes" id="UP000549394">
    <property type="component" value="Unassembled WGS sequence"/>
</dbReference>
<feature type="domain" description="Glutathione synthase substrate-binding" evidence="25">
    <location>
        <begin position="156"/>
        <end position="256"/>
    </location>
</feature>
<dbReference type="InterPro" id="IPR018168">
    <property type="entry name" value="Ubi_Hdrlase_CS"/>
</dbReference>
<keyword evidence="16" id="KW-0460">Magnesium</keyword>
<comment type="pathway">
    <text evidence="3">Sulfur metabolism; glutathione biosynthesis; glutathione from L-cysteine and L-glutamate: step 2/2.</text>
</comment>
<evidence type="ECO:0000256" key="6">
    <source>
        <dbReference type="ARBA" id="ARBA00011738"/>
    </source>
</evidence>
<dbReference type="GO" id="GO:0106364">
    <property type="term" value="F:4-hydroxy-3-all-trans-polyprenylbenzoate oxygenase activity"/>
    <property type="evidence" value="ECO:0007669"/>
    <property type="project" value="UniProtKB-EC"/>
</dbReference>
<keyword evidence="9" id="KW-0317">Glutathione biosynthesis</keyword>
<keyword evidence="19 23" id="KW-0503">Monooxygenase</keyword>
<dbReference type="InterPro" id="IPR005615">
    <property type="entry name" value="Glutathione_synthase"/>
</dbReference>
<dbReference type="GO" id="GO:0031314">
    <property type="term" value="C:extrinsic component of mitochondrial inner membrane"/>
    <property type="evidence" value="ECO:0007669"/>
    <property type="project" value="UniProtKB-UniRule"/>
</dbReference>
<dbReference type="EC" id="1.14.15.46" evidence="23"/>
<dbReference type="Gene3D" id="3.30.470.20">
    <property type="entry name" value="ATP-grasp fold, B domain"/>
    <property type="match status" value="1"/>
</dbReference>
<dbReference type="InterPro" id="IPR014042">
    <property type="entry name" value="Glutathione_synthase_a-hlx"/>
</dbReference>
<dbReference type="PRINTS" id="PR00420">
    <property type="entry name" value="RNGMNOXGNASE"/>
</dbReference>
<comment type="catalytic activity">
    <reaction evidence="23">
        <text>a 2-methoxy-6-(all-trans-polyprenyl)phenol + 2 reduced [2Fe-2S]-[ferredoxin] + O2 + 2 H(+) = a 2-methoxy-6-(all-trans-polyprenyl)benzene-1,4-diol + 2 oxidized [2Fe-2S]-[ferredoxin] + H2O</text>
        <dbReference type="Rhea" id="RHEA:81183"/>
        <dbReference type="Rhea" id="RHEA-COMP:9551"/>
        <dbReference type="Rhea" id="RHEA-COMP:10000"/>
        <dbReference type="Rhea" id="RHEA-COMP:10001"/>
        <dbReference type="Rhea" id="RHEA-COMP:10858"/>
        <dbReference type="ChEBI" id="CHEBI:15377"/>
        <dbReference type="ChEBI" id="CHEBI:15378"/>
        <dbReference type="ChEBI" id="CHEBI:15379"/>
        <dbReference type="ChEBI" id="CHEBI:33737"/>
        <dbReference type="ChEBI" id="CHEBI:33738"/>
        <dbReference type="ChEBI" id="CHEBI:62731"/>
        <dbReference type="ChEBI" id="CHEBI:84166"/>
        <dbReference type="EC" id="1.14.15.46"/>
    </reaction>
</comment>
<dbReference type="UniPathway" id="UPA00232"/>
<comment type="cofactor">
    <cofactor evidence="2 23">
        <name>FAD</name>
        <dbReference type="ChEBI" id="CHEBI:57692"/>
    </cofactor>
</comment>
<dbReference type="PANTHER" id="PTHR11130">
    <property type="entry name" value="GLUTATHIONE SYNTHETASE"/>
    <property type="match status" value="1"/>
</dbReference>
<evidence type="ECO:0000313" key="26">
    <source>
        <dbReference type="EMBL" id="CAD5114549.1"/>
    </source>
</evidence>
<evidence type="ECO:0000256" key="22">
    <source>
        <dbReference type="ARBA" id="ARBA00048871"/>
    </source>
</evidence>
<reference evidence="26 27" key="1">
    <citation type="submission" date="2020-08" db="EMBL/GenBank/DDBJ databases">
        <authorList>
            <person name="Hejnol A."/>
        </authorList>
    </citation>
    <scope>NUCLEOTIDE SEQUENCE [LARGE SCALE GENOMIC DNA]</scope>
</reference>
<dbReference type="InterPro" id="IPR010971">
    <property type="entry name" value="UbiH/COQ6"/>
</dbReference>
<dbReference type="NCBIfam" id="TIGR01988">
    <property type="entry name" value="Ubi-OHases"/>
    <property type="match status" value="1"/>
</dbReference>
<dbReference type="InterPro" id="IPR004887">
    <property type="entry name" value="GSH_synth_subst-bd"/>
</dbReference>
<evidence type="ECO:0000256" key="3">
    <source>
        <dbReference type="ARBA" id="ARBA00004965"/>
    </source>
</evidence>
<dbReference type="GO" id="GO:0004363">
    <property type="term" value="F:glutathione synthase activity"/>
    <property type="evidence" value="ECO:0007669"/>
    <property type="project" value="UniProtKB-EC"/>
</dbReference>
<proteinExistence type="inferred from homology"/>
<dbReference type="Gene3D" id="3.40.50.1760">
    <property type="entry name" value="Glutathione synthase, substrate-binding domain superfamily, eukaryotic"/>
    <property type="match status" value="1"/>
</dbReference>
<evidence type="ECO:0000256" key="15">
    <source>
        <dbReference type="ARBA" id="ARBA00022840"/>
    </source>
</evidence>
<dbReference type="InterPro" id="IPR014049">
    <property type="entry name" value="Glutathione_synthase_N_euk"/>
</dbReference>
<evidence type="ECO:0000256" key="17">
    <source>
        <dbReference type="ARBA" id="ARBA00022946"/>
    </source>
</evidence>
<comment type="similarity">
    <text evidence="4 23">Belongs to the UbiH/COQ6 family.</text>
</comment>
<evidence type="ECO:0000256" key="12">
    <source>
        <dbReference type="ARBA" id="ARBA00022741"/>
    </source>
</evidence>
<keyword evidence="27" id="KW-1185">Reference proteome</keyword>
<feature type="domain" description="FAD-binding" evidence="24">
    <location>
        <begin position="721"/>
        <end position="803"/>
    </location>
</feature>
<comment type="catalytic activity">
    <reaction evidence="23">
        <text>a 4-hydroxy-3-(all-trans-polyprenyl)benzoate + 2 reduced [2Fe-2S]-[ferredoxin] + O2 + 2 H(+) = a 3,4-dihydroxy-5-(all-trans-polyprenyl)benzoate + 2 oxidized [2Fe-2S]-[ferredoxin] + H2O</text>
        <dbReference type="Rhea" id="RHEA:81195"/>
        <dbReference type="Rhea" id="RHEA-COMP:9514"/>
        <dbReference type="Rhea" id="RHEA-COMP:10000"/>
        <dbReference type="Rhea" id="RHEA-COMP:10001"/>
        <dbReference type="Rhea" id="RHEA-COMP:10930"/>
        <dbReference type="ChEBI" id="CHEBI:15377"/>
        <dbReference type="ChEBI" id="CHEBI:15378"/>
        <dbReference type="ChEBI" id="CHEBI:15379"/>
        <dbReference type="ChEBI" id="CHEBI:33737"/>
        <dbReference type="ChEBI" id="CHEBI:33738"/>
        <dbReference type="ChEBI" id="CHEBI:64694"/>
        <dbReference type="ChEBI" id="CHEBI:78396"/>
        <dbReference type="EC" id="1.14.15.45"/>
    </reaction>
</comment>
<evidence type="ECO:0000256" key="19">
    <source>
        <dbReference type="ARBA" id="ARBA00023033"/>
    </source>
</evidence>
<dbReference type="Pfam" id="PF01494">
    <property type="entry name" value="FAD_binding_3"/>
    <property type="match status" value="2"/>
</dbReference>
<evidence type="ECO:0000256" key="21">
    <source>
        <dbReference type="ARBA" id="ARBA00023136"/>
    </source>
</evidence>
<comment type="subunit">
    <text evidence="23">Component of a multi-subunit COQ enzyme complex.</text>
</comment>
<dbReference type="InterPro" id="IPR016185">
    <property type="entry name" value="PreATP-grasp_dom_sf"/>
</dbReference>
<evidence type="ECO:0000256" key="23">
    <source>
        <dbReference type="HAMAP-Rule" id="MF_03193"/>
    </source>
</evidence>
<comment type="catalytic activity">
    <reaction evidence="22">
        <text>gamma-L-glutamyl-L-cysteine + glycine + ATP = glutathione + ADP + phosphate + H(+)</text>
        <dbReference type="Rhea" id="RHEA:13557"/>
        <dbReference type="ChEBI" id="CHEBI:15378"/>
        <dbReference type="ChEBI" id="CHEBI:30616"/>
        <dbReference type="ChEBI" id="CHEBI:43474"/>
        <dbReference type="ChEBI" id="CHEBI:57305"/>
        <dbReference type="ChEBI" id="CHEBI:57925"/>
        <dbReference type="ChEBI" id="CHEBI:58173"/>
        <dbReference type="ChEBI" id="CHEBI:456216"/>
        <dbReference type="EC" id="6.3.2.3"/>
    </reaction>
    <physiologicalReaction direction="left-to-right" evidence="22">
        <dbReference type="Rhea" id="RHEA:13558"/>
    </physiologicalReaction>
</comment>
<name>A0A7I8VFT7_9ANNE</name>
<dbReference type="InterPro" id="IPR002938">
    <property type="entry name" value="FAD-bd"/>
</dbReference>
<dbReference type="InterPro" id="IPR000689">
    <property type="entry name" value="UbQ_mOase_COQ6"/>
</dbReference>
<keyword evidence="15" id="KW-0067">ATP-binding</keyword>
<dbReference type="UniPathway" id="UPA00142">
    <property type="reaction ID" value="UER00210"/>
</dbReference>
<dbReference type="PROSITE" id="PS01304">
    <property type="entry name" value="UBIH"/>
    <property type="match status" value="1"/>
</dbReference>
<evidence type="ECO:0000256" key="13">
    <source>
        <dbReference type="ARBA" id="ARBA00022792"/>
    </source>
</evidence>
<keyword evidence="20 23" id="KW-0496">Mitochondrion</keyword>
<accession>A0A7I8VFT7</accession>
<dbReference type="InterPro" id="IPR036188">
    <property type="entry name" value="FAD/NAD-bd_sf"/>
</dbReference>
<keyword evidence="18 23" id="KW-0560">Oxidoreductase</keyword>
<keyword evidence="11" id="KW-0479">Metal-binding</keyword>
<dbReference type="Pfam" id="PF03917">
    <property type="entry name" value="GSH_synth_ATP"/>
    <property type="match status" value="1"/>
</dbReference>
<dbReference type="Pfam" id="PF03199">
    <property type="entry name" value="GSH_synthase"/>
    <property type="match status" value="1"/>
</dbReference>
<keyword evidence="14 23" id="KW-0274">FAD</keyword>
<dbReference type="GO" id="GO:0016712">
    <property type="term" value="F:oxidoreductase activity, acting on paired donors, with incorporation or reduction of molecular oxygen, reduced flavin or flavoprotein as one donor, and incorporation of one atom of oxygen"/>
    <property type="evidence" value="ECO:0007669"/>
    <property type="project" value="UniProtKB-UniRule"/>
</dbReference>
<sequence length="851" mass="96116">MTSTLLPSPFPKDLYEKALKVQQPFNELMIKVAHDKEFLYECLKNTIEVDSFTRRLWNIANKVIEMETTQKVSLGLFRSDYMINEKDNGLQLAQVEFNTISSSFGGLATRIRKCHEHTLYRWKLNHLAKCLPENLAIPTLSQGIKAAYDYYNSEKAVVLFLVQDTERNEFDQRALEYGVIELNSSIEIIRVCWLDLKTQARVANDGKYFFKDREVAVIYLRDGYMPDQYNEENWNIRFDMERSQAVKCPSVHLQLAGTKRVQQKLAEPNVLQRFIKDQEVIEQLKETFVGLYSLDIGEESNKMVEIAIASPNKYVLKPQREGGGNNFYGDELVAQLRKLTPKEREAYILMERIFPPTFNNCLVKLNTTPQWLSMIHELGIFGCALGNGQNIILNNHGGHLLRTKAEKVDEGGVASGHSGAKIYDAVVCGGGMVGNAAAAAFGKTSMLNHLNILLLESQAYKPTEKVQNVFSNRVSAISPASIELLKSVGAWERIEKTSRYQPVKRMQVWDFASDSTITFNNPNPEHNLAFIVENDVIVDALVEQIKECENVSMRSGTRVEKFAIPSNESTDLVELTLEDGEKILTRLLIGADGAKSQIREECDLHTTGWDYHQRAIVATLKLRDPTDNNVAWQRFLKNGPIAMLPLSNEYSSLVWSTSVSESKRLMELDDDCFKDAINEAFWSNENRDDAAQNLLETLNQIISNLGVNKPSSTRILPPSVIEVNQRASFPLGVTHTTHYVKPRVALIGDAAHRIHPLAGQGVNLGFGDVRVLIDHLSESVYNGSELPDYKSLLKYETDRQRHVLPTIALVDFLNRLYSTDFAPSVLARTFGLTSVEALEPVKKLFMEHAMN</sequence>
<dbReference type="InterPro" id="IPR037013">
    <property type="entry name" value="GSH-S_sub-bd_sf"/>
</dbReference>
<comment type="subcellular location">
    <subcellularLocation>
        <location evidence="23">Mitochondrion inner membrane</location>
        <topology evidence="23">Peripheral membrane protein</topology>
        <orientation evidence="23">Matrix side</orientation>
    </subcellularLocation>
</comment>
<dbReference type="Gene3D" id="1.10.1080.10">
    <property type="entry name" value="Glutathione Synthetase, Chain A, domain 3"/>
    <property type="match status" value="1"/>
</dbReference>
<comment type="function">
    <text evidence="23">FAD-dependent monooxygenase required for two non-consecutive steps during ubiquinone biosynthesis. Required for the C5-ring hydroxylation during ubiquinone biosynthesis by catalyzing the hydroxylation of 4-hydroxy-3-(all-trans-polyprenyl)benzoic acid to 3,4-dihydroxy-5-(all-trans-polyprenyl)benzoic acid. Also acts downstream of coq4, for the C1-hydroxylation during ubiquinone biosynthesis by catalyzing the hydroxylation of 2-methoxy-6-(all-trans-polyprenyl)phenol to 2-methoxy-6-(all-trans-polyprenyl)benzene-1,4-diol. The electrons required for the hydroxylation reaction are funneled indirectly to coq6 from NADPH via a ferredoxin/ferredoxin reductase system.</text>
</comment>
<comment type="subunit">
    <text evidence="6">Homodimer.</text>
</comment>
<dbReference type="GO" id="GO:0043295">
    <property type="term" value="F:glutathione binding"/>
    <property type="evidence" value="ECO:0007669"/>
    <property type="project" value="TreeGrafter"/>
</dbReference>
<dbReference type="GO" id="GO:0005829">
    <property type="term" value="C:cytosol"/>
    <property type="evidence" value="ECO:0007669"/>
    <property type="project" value="TreeGrafter"/>
</dbReference>
<dbReference type="PANTHER" id="PTHR11130:SF0">
    <property type="entry name" value="GLUTATHIONE SYNTHETASE"/>
    <property type="match status" value="1"/>
</dbReference>
<evidence type="ECO:0000259" key="25">
    <source>
        <dbReference type="Pfam" id="PF03199"/>
    </source>
</evidence>
<dbReference type="GO" id="GO:0005524">
    <property type="term" value="F:ATP binding"/>
    <property type="evidence" value="ECO:0007669"/>
    <property type="project" value="UniProtKB-KW"/>
</dbReference>
<organism evidence="26 27">
    <name type="scientific">Dimorphilus gyrociliatus</name>
    <dbReference type="NCBI Taxonomy" id="2664684"/>
    <lineage>
        <taxon>Eukaryota</taxon>
        <taxon>Metazoa</taxon>
        <taxon>Spiralia</taxon>
        <taxon>Lophotrochozoa</taxon>
        <taxon>Annelida</taxon>
        <taxon>Polychaeta</taxon>
        <taxon>Polychaeta incertae sedis</taxon>
        <taxon>Dinophilidae</taxon>
        <taxon>Dimorphilus</taxon>
    </lineage>
</organism>
<dbReference type="InterPro" id="IPR014709">
    <property type="entry name" value="Glutathione_synthase_C_euk"/>
</dbReference>
<dbReference type="GO" id="GO:0071949">
    <property type="term" value="F:FAD binding"/>
    <property type="evidence" value="ECO:0007669"/>
    <property type="project" value="InterPro"/>
</dbReference>
<dbReference type="EMBL" id="CAJFCJ010000005">
    <property type="protein sequence ID" value="CAD5114549.1"/>
    <property type="molecule type" value="Genomic_DNA"/>
</dbReference>
<keyword evidence="21 23" id="KW-0472">Membrane</keyword>
<keyword evidence="12" id="KW-0547">Nucleotide-binding</keyword>
<dbReference type="AlphaFoldDB" id="A0A7I8VFT7"/>
<comment type="cofactor">
    <cofactor evidence="1">
        <name>Mg(2+)</name>
        <dbReference type="ChEBI" id="CHEBI:18420"/>
    </cofactor>
</comment>
<dbReference type="EC" id="1.14.15.45" evidence="23"/>
<dbReference type="HAMAP" id="MF_03193">
    <property type="entry name" value="COQ6_monooxygenase"/>
    <property type="match status" value="1"/>
</dbReference>
<evidence type="ECO:0000313" key="27">
    <source>
        <dbReference type="Proteomes" id="UP000549394"/>
    </source>
</evidence>
<dbReference type="FunFam" id="3.50.50.60:FF:000086">
    <property type="entry name" value="Ubiquinone biosynthesis monooxygenase COQ6, mitochondrial"/>
    <property type="match status" value="1"/>
</dbReference>
<evidence type="ECO:0000256" key="18">
    <source>
        <dbReference type="ARBA" id="ARBA00023002"/>
    </source>
</evidence>
<evidence type="ECO:0000259" key="24">
    <source>
        <dbReference type="Pfam" id="PF01494"/>
    </source>
</evidence>
<protein>
    <recommendedName>
        <fullName evidence="23">Ubiquinone biosynthesis monooxygenase COQ6, mitochondrial</fullName>
        <ecNumber evidence="23">1.14.15.45</ecNumber>
    </recommendedName>
    <alternativeName>
        <fullName evidence="23">2-methoxy-6-polyprenolphenol 4-hydroxylase</fullName>
        <ecNumber evidence="23">1.14.15.46</ecNumber>
    </alternativeName>
</protein>
<evidence type="ECO:0000256" key="8">
    <source>
        <dbReference type="ARBA" id="ARBA00022630"/>
    </source>
</evidence>
<evidence type="ECO:0000256" key="11">
    <source>
        <dbReference type="ARBA" id="ARBA00022723"/>
    </source>
</evidence>
<evidence type="ECO:0000256" key="14">
    <source>
        <dbReference type="ARBA" id="ARBA00022827"/>
    </source>
</evidence>
<evidence type="ECO:0000256" key="5">
    <source>
        <dbReference type="ARBA" id="ARBA00010385"/>
    </source>
</evidence>
<keyword evidence="7" id="KW-0436">Ligase</keyword>
<dbReference type="SUPFAM" id="SSF56059">
    <property type="entry name" value="Glutathione synthetase ATP-binding domain-like"/>
    <property type="match status" value="1"/>
</dbReference>
<evidence type="ECO:0000256" key="20">
    <source>
        <dbReference type="ARBA" id="ARBA00023128"/>
    </source>
</evidence>
<evidence type="ECO:0000256" key="16">
    <source>
        <dbReference type="ARBA" id="ARBA00022842"/>
    </source>
</evidence>
<keyword evidence="10 23" id="KW-0831">Ubiquinone biosynthesis</keyword>
<comment type="pathway">
    <text evidence="23">Cofactor biosynthesis; ubiquinone biosynthesis.</text>
</comment>
<dbReference type="SUPFAM" id="SSF51905">
    <property type="entry name" value="FAD/NAD(P)-binding domain"/>
    <property type="match status" value="1"/>
</dbReference>
<keyword evidence="13 23" id="KW-0999">Mitochondrion inner membrane</keyword>
<evidence type="ECO:0000256" key="4">
    <source>
        <dbReference type="ARBA" id="ARBA00005349"/>
    </source>
</evidence>
<dbReference type="NCBIfam" id="TIGR01986">
    <property type="entry name" value="glut_syn_euk"/>
    <property type="match status" value="1"/>
</dbReference>
<dbReference type="Gene3D" id="3.30.1490.50">
    <property type="match status" value="1"/>
</dbReference>
<evidence type="ECO:0000256" key="10">
    <source>
        <dbReference type="ARBA" id="ARBA00022688"/>
    </source>
</evidence>
<dbReference type="OrthoDB" id="683240at2759"/>
<dbReference type="SUPFAM" id="SSF52440">
    <property type="entry name" value="PreATP-grasp domain"/>
    <property type="match status" value="1"/>
</dbReference>
<dbReference type="Gene3D" id="3.30.1490.80">
    <property type="match status" value="1"/>
</dbReference>
<keyword evidence="17" id="KW-0809">Transit peptide</keyword>
<comment type="caution">
    <text evidence="26">The sequence shown here is derived from an EMBL/GenBank/DDBJ whole genome shotgun (WGS) entry which is preliminary data.</text>
</comment>
<evidence type="ECO:0000256" key="9">
    <source>
        <dbReference type="ARBA" id="ARBA00022684"/>
    </source>
</evidence>
<gene>
    <name evidence="26" type="ORF">DGYR_LOCUS3379</name>
</gene>
<evidence type="ECO:0000256" key="2">
    <source>
        <dbReference type="ARBA" id="ARBA00001974"/>
    </source>
</evidence>
<dbReference type="GO" id="GO:0046872">
    <property type="term" value="F:metal ion binding"/>
    <property type="evidence" value="ECO:0007669"/>
    <property type="project" value="UniProtKB-KW"/>
</dbReference>
<feature type="domain" description="FAD-binding" evidence="24">
    <location>
        <begin position="469"/>
        <end position="683"/>
    </location>
</feature>